<dbReference type="Gene3D" id="2.40.50.140">
    <property type="entry name" value="Nucleic acid-binding proteins"/>
    <property type="match status" value="1"/>
</dbReference>
<evidence type="ECO:0008006" key="4">
    <source>
        <dbReference type="Google" id="ProtNLM"/>
    </source>
</evidence>
<evidence type="ECO:0000313" key="2">
    <source>
        <dbReference type="EMBL" id="KAJ6224955.1"/>
    </source>
</evidence>
<accession>A0A9Q0MFD7</accession>
<dbReference type="PANTHER" id="PTHR12150">
    <property type="entry name" value="CLASS IV SAM-BINDING METHYLTRANSFERASE-RELATED"/>
    <property type="match status" value="1"/>
</dbReference>
<dbReference type="CDD" id="cd18086">
    <property type="entry name" value="HsC9orf114-like"/>
    <property type="match status" value="1"/>
</dbReference>
<dbReference type="AlphaFoldDB" id="A0A9Q0MFD7"/>
<dbReference type="InterPro" id="IPR029028">
    <property type="entry name" value="Alpha/beta_knot_MTases"/>
</dbReference>
<name>A0A9Q0MFD7_BLOTA</name>
<dbReference type="InterPro" id="IPR012340">
    <property type="entry name" value="NA-bd_OB-fold"/>
</dbReference>
<dbReference type="InterPro" id="IPR029026">
    <property type="entry name" value="tRNA_m1G_MTases_N"/>
</dbReference>
<dbReference type="Gene3D" id="3.40.1280.10">
    <property type="match status" value="1"/>
</dbReference>
<dbReference type="Proteomes" id="UP001142055">
    <property type="component" value="Chromosome 1"/>
</dbReference>
<dbReference type="SUPFAM" id="SSF50249">
    <property type="entry name" value="Nucleic acid-binding proteins"/>
    <property type="match status" value="1"/>
</dbReference>
<keyword evidence="3" id="KW-1185">Reference proteome</keyword>
<comment type="similarity">
    <text evidence="1">Belongs to the class IV-like SAM-binding methyltransferase superfamily.</text>
</comment>
<dbReference type="PANTHER" id="PTHR12150:SF13">
    <property type="entry name" value="METHYLTRANSFERASE C9ORF114-RELATED"/>
    <property type="match status" value="1"/>
</dbReference>
<gene>
    <name evidence="2" type="ORF">RDWZM_003500</name>
</gene>
<dbReference type="InterPro" id="IPR003750">
    <property type="entry name" value="Put_MeTrfase-C9orf114-like"/>
</dbReference>
<evidence type="ECO:0000313" key="3">
    <source>
        <dbReference type="Proteomes" id="UP001142055"/>
    </source>
</evidence>
<protein>
    <recommendedName>
        <fullName evidence="4">RNA methyltransferase</fullName>
    </recommendedName>
</protein>
<dbReference type="EMBL" id="JAPWDV010000001">
    <property type="protein sequence ID" value="KAJ6224955.1"/>
    <property type="molecule type" value="Genomic_DNA"/>
</dbReference>
<sequence>MAEDSIENLNQTEIQSNGRQWTASIAVPSSIVDNAQSPELRSYLVGQIARSLVIYNIDEIVVYDEYCIPGTPEQVLLDKRKQTMVQMVRILEYLECPQYLRRFLFPIQKHLQYAGLLNPLESQHHFKESDDTDYREGLVLNKPCKNGGSYVNIGLRYDAQIDRSLMPNVRVTVKLTRKDNPRKMKAIVVSPSEPREKLGIYWGYTIRMANSLNEVLNTCPYDGGYDLKIGTSDKGDVIDNVVRRIPKQYSHLLVVFGGLRGIEAAHESDESLSHVEDTKNLFDFYVNTCPNQGSNTIRTEEAILITLSALRKRLLNRK</sequence>
<reference evidence="2" key="1">
    <citation type="submission" date="2022-12" db="EMBL/GenBank/DDBJ databases">
        <title>Genome assemblies of Blomia tropicalis.</title>
        <authorList>
            <person name="Cui Y."/>
        </authorList>
    </citation>
    <scope>NUCLEOTIDE SEQUENCE</scope>
    <source>
        <tissue evidence="2">Adult mites</tissue>
    </source>
</reference>
<organism evidence="2 3">
    <name type="scientific">Blomia tropicalis</name>
    <name type="common">Mite</name>
    <dbReference type="NCBI Taxonomy" id="40697"/>
    <lineage>
        <taxon>Eukaryota</taxon>
        <taxon>Metazoa</taxon>
        <taxon>Ecdysozoa</taxon>
        <taxon>Arthropoda</taxon>
        <taxon>Chelicerata</taxon>
        <taxon>Arachnida</taxon>
        <taxon>Acari</taxon>
        <taxon>Acariformes</taxon>
        <taxon>Sarcoptiformes</taxon>
        <taxon>Astigmata</taxon>
        <taxon>Glycyphagoidea</taxon>
        <taxon>Echimyopodidae</taxon>
        <taxon>Blomia</taxon>
    </lineage>
</organism>
<comment type="caution">
    <text evidence="2">The sequence shown here is derived from an EMBL/GenBank/DDBJ whole genome shotgun (WGS) entry which is preliminary data.</text>
</comment>
<proteinExistence type="inferred from homology"/>
<dbReference type="OMA" id="PIQPRLE"/>
<dbReference type="SUPFAM" id="SSF75217">
    <property type="entry name" value="alpha/beta knot"/>
    <property type="match status" value="1"/>
</dbReference>
<dbReference type="OrthoDB" id="361029at2759"/>
<evidence type="ECO:0000256" key="1">
    <source>
        <dbReference type="ARBA" id="ARBA00009841"/>
    </source>
</evidence>
<dbReference type="Pfam" id="PF02598">
    <property type="entry name" value="Methyltrn_RNA_3"/>
    <property type="match status" value="1"/>
</dbReference>